<accession>A0ABW5ZH55</accession>
<dbReference type="Gene3D" id="3.90.226.10">
    <property type="entry name" value="2-enoyl-CoA Hydratase, Chain A, domain 1"/>
    <property type="match status" value="1"/>
</dbReference>
<organism evidence="2 3">
    <name type="scientific">Jeotgalibacillus terrae</name>
    <dbReference type="NCBI Taxonomy" id="587735"/>
    <lineage>
        <taxon>Bacteria</taxon>
        <taxon>Bacillati</taxon>
        <taxon>Bacillota</taxon>
        <taxon>Bacilli</taxon>
        <taxon>Bacillales</taxon>
        <taxon>Caryophanaceae</taxon>
        <taxon>Jeotgalibacillus</taxon>
    </lineage>
</organism>
<dbReference type="RefSeq" id="WP_204728882.1">
    <property type="nucleotide sequence ID" value="NZ_JAFBDK010000005.1"/>
</dbReference>
<keyword evidence="3" id="KW-1185">Reference proteome</keyword>
<dbReference type="InterPro" id="IPR029045">
    <property type="entry name" value="ClpP/crotonase-like_dom_sf"/>
</dbReference>
<dbReference type="SUPFAM" id="SSF52096">
    <property type="entry name" value="ClpP/crotonase"/>
    <property type="match status" value="1"/>
</dbReference>
<dbReference type="InterPro" id="IPR005151">
    <property type="entry name" value="Tail-specific_protease"/>
</dbReference>
<dbReference type="PANTHER" id="PTHR32060">
    <property type="entry name" value="TAIL-SPECIFIC PROTEASE"/>
    <property type="match status" value="1"/>
</dbReference>
<dbReference type="EMBL" id="JBHUPG010000019">
    <property type="protein sequence ID" value="MFD2912319.1"/>
    <property type="molecule type" value="Genomic_DNA"/>
</dbReference>
<proteinExistence type="predicted"/>
<evidence type="ECO:0000313" key="2">
    <source>
        <dbReference type="EMBL" id="MFD2912319.1"/>
    </source>
</evidence>
<sequence length="500" mass="55581">MKKYVCLLPFLLLTACMDDEQAVETEREPAGFVIEEKEYADPPATSGYVPDFTATDIEELPVETLEELAVERPMSETVTADEMREDVDTFLRAMRYGYGPYEAYGGDEAFLAAERELNEWIDSQDQSVSTVTFNGKLSDAYSFIKDQHFGIAGVQPYMKEVIPHSVEDWIFTKEGDTYFYEGEEVVSVNGEDAEAFMQPSLGEGGEEIYRAVSMSEDGAGQWTLETADDTYTAFSFQMTVKPDEADSLFDISETDEGIPVIRFGTFALTDDLDFTFDDMFEAVDAIEDAPAAILDLRDNGGGLGGFGTRFVHDLTGSPPSSTESVWLDTKTINLLMAEKVKEGIEEGKVYKTFYEDYGLFLPDPNEEFQLPDEPDAGVETFETKWTDTGVDISESPSLETPLYILMNENSGSASEILISDLLEYDQTTLMGTATRGVFTSDAGSLFYLPNSGISIHMPGSFYVSPYSFEREAIGIEPDIWLSGSGAMERAAEWIEERHVE</sequence>
<dbReference type="Pfam" id="PF03572">
    <property type="entry name" value="Peptidase_S41"/>
    <property type="match status" value="1"/>
</dbReference>
<protein>
    <submittedName>
        <fullName evidence="2">S41 family peptidase</fullName>
    </submittedName>
</protein>
<evidence type="ECO:0000259" key="1">
    <source>
        <dbReference type="Pfam" id="PF03572"/>
    </source>
</evidence>
<gene>
    <name evidence="2" type="ORF">ACFS5P_10575</name>
</gene>
<comment type="caution">
    <text evidence="2">The sequence shown here is derived from an EMBL/GenBank/DDBJ whole genome shotgun (WGS) entry which is preliminary data.</text>
</comment>
<evidence type="ECO:0000313" key="3">
    <source>
        <dbReference type="Proteomes" id="UP001597561"/>
    </source>
</evidence>
<name>A0ABW5ZH55_9BACL</name>
<reference evidence="3" key="1">
    <citation type="journal article" date="2019" name="Int. J. Syst. Evol. Microbiol.">
        <title>The Global Catalogue of Microorganisms (GCM) 10K type strain sequencing project: providing services to taxonomists for standard genome sequencing and annotation.</title>
        <authorList>
            <consortium name="The Broad Institute Genomics Platform"/>
            <consortium name="The Broad Institute Genome Sequencing Center for Infectious Disease"/>
            <person name="Wu L."/>
            <person name="Ma J."/>
        </authorList>
    </citation>
    <scope>NUCLEOTIDE SEQUENCE [LARGE SCALE GENOMIC DNA]</scope>
    <source>
        <strain evidence="3">KCTC 13528</strain>
    </source>
</reference>
<feature type="domain" description="Tail specific protease" evidence="1">
    <location>
        <begin position="395"/>
        <end position="479"/>
    </location>
</feature>
<dbReference type="Proteomes" id="UP001597561">
    <property type="component" value="Unassembled WGS sequence"/>
</dbReference>
<dbReference type="PANTHER" id="PTHR32060:SF30">
    <property type="entry name" value="CARBOXY-TERMINAL PROCESSING PROTEASE CTPA"/>
    <property type="match status" value="1"/>
</dbReference>
<dbReference type="PROSITE" id="PS51257">
    <property type="entry name" value="PROKAR_LIPOPROTEIN"/>
    <property type="match status" value="1"/>
</dbReference>